<evidence type="ECO:0000313" key="4">
    <source>
        <dbReference type="Proteomes" id="UP000177967"/>
    </source>
</evidence>
<comment type="caution">
    <text evidence="3">The sequence shown here is derived from an EMBL/GenBank/DDBJ whole genome shotgun (WGS) entry which is preliminary data.</text>
</comment>
<accession>A0A1G1V1Y7</accession>
<dbReference type="InterPro" id="IPR020546">
    <property type="entry name" value="ATP_synth_F1_dsu/esu_N"/>
</dbReference>
<dbReference type="EMBL" id="MHBW01000011">
    <property type="protein sequence ID" value="OGY09351.1"/>
    <property type="molecule type" value="Genomic_DNA"/>
</dbReference>
<dbReference type="SUPFAM" id="SSF51344">
    <property type="entry name" value="Epsilon subunit of F1F0-ATP synthase N-terminal domain"/>
    <property type="match status" value="1"/>
</dbReference>
<name>A0A1G1V1Y7_9BACT</name>
<dbReference type="STRING" id="1797513.A2782_02665"/>
<keyword evidence="1" id="KW-0139">CF(1)</keyword>
<gene>
    <name evidence="3" type="ORF">A2782_02665</name>
</gene>
<keyword evidence="1" id="KW-0066">ATP synthesis</keyword>
<organism evidence="3 4">
    <name type="scientific">Candidatus Blackburnbacteria bacterium RIFCSPHIGHO2_01_FULL_43_15b</name>
    <dbReference type="NCBI Taxonomy" id="1797513"/>
    <lineage>
        <taxon>Bacteria</taxon>
        <taxon>Candidatus Blackburniibacteriota</taxon>
    </lineage>
</organism>
<evidence type="ECO:0000259" key="2">
    <source>
        <dbReference type="Pfam" id="PF02823"/>
    </source>
</evidence>
<dbReference type="Pfam" id="PF02823">
    <property type="entry name" value="ATP-synt_DE_N"/>
    <property type="match status" value="1"/>
</dbReference>
<dbReference type="AlphaFoldDB" id="A0A1G1V1Y7"/>
<dbReference type="GO" id="GO:0045259">
    <property type="term" value="C:proton-transporting ATP synthase complex"/>
    <property type="evidence" value="ECO:0007669"/>
    <property type="project" value="UniProtKB-KW"/>
</dbReference>
<feature type="domain" description="ATP synthase F1 complex delta/epsilon subunit N-terminal" evidence="2">
    <location>
        <begin position="3"/>
        <end position="80"/>
    </location>
</feature>
<dbReference type="Gene3D" id="2.60.15.10">
    <property type="entry name" value="F0F1 ATP synthase delta/epsilon subunit, N-terminal"/>
    <property type="match status" value="1"/>
</dbReference>
<dbReference type="InterPro" id="IPR036771">
    <property type="entry name" value="ATPsynth_dsu/esu_N"/>
</dbReference>
<dbReference type="GO" id="GO:0015986">
    <property type="term" value="P:proton motive force-driven ATP synthesis"/>
    <property type="evidence" value="ECO:0007669"/>
    <property type="project" value="InterPro"/>
</dbReference>
<sequence>MVFHLFISSPFQKLYEGDVEYVSSENSSGKFDILPHHANFISIIEDKEIIAKTANGKVETFKFLKAIMLFQDNSLKIYTDLSPSYSESIL</sequence>
<evidence type="ECO:0000313" key="3">
    <source>
        <dbReference type="EMBL" id="OGY09351.1"/>
    </source>
</evidence>
<dbReference type="Proteomes" id="UP000177967">
    <property type="component" value="Unassembled WGS sequence"/>
</dbReference>
<proteinExistence type="predicted"/>
<protein>
    <recommendedName>
        <fullName evidence="2">ATP synthase F1 complex delta/epsilon subunit N-terminal domain-containing protein</fullName>
    </recommendedName>
</protein>
<reference evidence="3 4" key="1">
    <citation type="journal article" date="2016" name="Nat. Commun.">
        <title>Thousands of microbial genomes shed light on interconnected biogeochemical processes in an aquifer system.</title>
        <authorList>
            <person name="Anantharaman K."/>
            <person name="Brown C.T."/>
            <person name="Hug L.A."/>
            <person name="Sharon I."/>
            <person name="Castelle C.J."/>
            <person name="Probst A.J."/>
            <person name="Thomas B.C."/>
            <person name="Singh A."/>
            <person name="Wilkins M.J."/>
            <person name="Karaoz U."/>
            <person name="Brodie E.L."/>
            <person name="Williams K.H."/>
            <person name="Hubbard S.S."/>
            <person name="Banfield J.F."/>
        </authorList>
    </citation>
    <scope>NUCLEOTIDE SEQUENCE [LARGE SCALE GENOMIC DNA]</scope>
</reference>
<evidence type="ECO:0000256" key="1">
    <source>
        <dbReference type="ARBA" id="ARBA00023196"/>
    </source>
</evidence>